<feature type="compositionally biased region" description="Low complexity" evidence="2">
    <location>
        <begin position="524"/>
        <end position="540"/>
    </location>
</feature>
<evidence type="ECO:0000313" key="5">
    <source>
        <dbReference type="EMBL" id="KAK3905627.1"/>
    </source>
</evidence>
<reference evidence="5" key="2">
    <citation type="submission" date="2023-05" db="EMBL/GenBank/DDBJ databases">
        <authorList>
            <consortium name="Lawrence Berkeley National Laboratory"/>
            <person name="Steindorff A."/>
            <person name="Hensen N."/>
            <person name="Bonometti L."/>
            <person name="Westerberg I."/>
            <person name="Brannstrom I.O."/>
            <person name="Guillou S."/>
            <person name="Cros-Aarteil S."/>
            <person name="Calhoun S."/>
            <person name="Haridas S."/>
            <person name="Kuo A."/>
            <person name="Mondo S."/>
            <person name="Pangilinan J."/>
            <person name="Riley R."/>
            <person name="Labutti K."/>
            <person name="Andreopoulos B."/>
            <person name="Lipzen A."/>
            <person name="Chen C."/>
            <person name="Yanf M."/>
            <person name="Daum C."/>
            <person name="Ng V."/>
            <person name="Clum A."/>
            <person name="Ohm R."/>
            <person name="Martin F."/>
            <person name="Silar P."/>
            <person name="Natvig D."/>
            <person name="Lalanne C."/>
            <person name="Gautier V."/>
            <person name="Ament-Velasquez S.L."/>
            <person name="Kruys A."/>
            <person name="Hutchinson M.I."/>
            <person name="Powell A.J."/>
            <person name="Barry K."/>
            <person name="Miller A.N."/>
            <person name="Grigoriev I.V."/>
            <person name="Debuchy R."/>
            <person name="Gladieux P."/>
            <person name="Thoren M.H."/>
            <person name="Johannesson H."/>
        </authorList>
    </citation>
    <scope>NUCLEOTIDE SEQUENCE</scope>
    <source>
        <strain evidence="5">CBS 103.79</strain>
    </source>
</reference>
<organism evidence="5 6">
    <name type="scientific">Staphylotrichum tortipilum</name>
    <dbReference type="NCBI Taxonomy" id="2831512"/>
    <lineage>
        <taxon>Eukaryota</taxon>
        <taxon>Fungi</taxon>
        <taxon>Dikarya</taxon>
        <taxon>Ascomycota</taxon>
        <taxon>Pezizomycotina</taxon>
        <taxon>Sordariomycetes</taxon>
        <taxon>Sordariomycetidae</taxon>
        <taxon>Sordariales</taxon>
        <taxon>Chaetomiaceae</taxon>
        <taxon>Staphylotrichum</taxon>
    </lineage>
</organism>
<dbReference type="Gene3D" id="1.20.120.1020">
    <property type="entry name" value="Prion-inhibition and propagation, HeLo domain"/>
    <property type="match status" value="1"/>
</dbReference>
<protein>
    <recommendedName>
        <fullName evidence="7">NACHT domain-containing protein</fullName>
    </recommendedName>
</protein>
<dbReference type="EMBL" id="MU855351">
    <property type="protein sequence ID" value="KAK3905627.1"/>
    <property type="molecule type" value="Genomic_DNA"/>
</dbReference>
<dbReference type="PANTHER" id="PTHR10039">
    <property type="entry name" value="AMELOGENIN"/>
    <property type="match status" value="1"/>
</dbReference>
<evidence type="ECO:0000256" key="1">
    <source>
        <dbReference type="ARBA" id="ARBA00022737"/>
    </source>
</evidence>
<dbReference type="PANTHER" id="PTHR10039:SF5">
    <property type="entry name" value="NACHT DOMAIN-CONTAINING PROTEIN"/>
    <property type="match status" value="1"/>
</dbReference>
<dbReference type="Gene3D" id="3.40.50.300">
    <property type="entry name" value="P-loop containing nucleotide triphosphate hydrolases"/>
    <property type="match status" value="1"/>
</dbReference>
<dbReference type="AlphaFoldDB" id="A0AAN6RW45"/>
<evidence type="ECO:0000256" key="2">
    <source>
        <dbReference type="SAM" id="MobiDB-lite"/>
    </source>
</evidence>
<dbReference type="Pfam" id="PF14479">
    <property type="entry name" value="HeLo"/>
    <property type="match status" value="1"/>
</dbReference>
<feature type="compositionally biased region" description="Low complexity" evidence="2">
    <location>
        <begin position="553"/>
        <end position="569"/>
    </location>
</feature>
<feature type="region of interest" description="Disordered" evidence="2">
    <location>
        <begin position="524"/>
        <end position="571"/>
    </location>
</feature>
<evidence type="ECO:0000259" key="4">
    <source>
        <dbReference type="Pfam" id="PF24883"/>
    </source>
</evidence>
<comment type="caution">
    <text evidence="5">The sequence shown here is derived from an EMBL/GenBank/DDBJ whole genome shotgun (WGS) entry which is preliminary data.</text>
</comment>
<evidence type="ECO:0008006" key="7">
    <source>
        <dbReference type="Google" id="ProtNLM"/>
    </source>
</evidence>
<name>A0AAN6RW45_9PEZI</name>
<feature type="domain" description="Nephrocystin 3-like N-terminal" evidence="4">
    <location>
        <begin position="197"/>
        <end position="359"/>
    </location>
</feature>
<gene>
    <name evidence="5" type="ORF">C8A05DRAFT_41428</name>
</gene>
<dbReference type="InterPro" id="IPR056884">
    <property type="entry name" value="NPHP3-like_N"/>
</dbReference>
<dbReference type="Proteomes" id="UP001303889">
    <property type="component" value="Unassembled WGS sequence"/>
</dbReference>
<dbReference type="InterPro" id="IPR038305">
    <property type="entry name" value="HeLo_sf"/>
</dbReference>
<keyword evidence="6" id="KW-1185">Reference proteome</keyword>
<proteinExistence type="predicted"/>
<feature type="domain" description="Prion-inhibition and propagation HeLo" evidence="3">
    <location>
        <begin position="8"/>
        <end position="135"/>
    </location>
</feature>
<feature type="region of interest" description="Disordered" evidence="2">
    <location>
        <begin position="51"/>
        <end position="71"/>
    </location>
</feature>
<dbReference type="SUPFAM" id="SSF52540">
    <property type="entry name" value="P-loop containing nucleoside triphosphate hydrolases"/>
    <property type="match status" value="1"/>
</dbReference>
<evidence type="ECO:0000259" key="3">
    <source>
        <dbReference type="Pfam" id="PF14479"/>
    </source>
</evidence>
<keyword evidence="1" id="KW-0677">Repeat</keyword>
<dbReference type="InterPro" id="IPR027417">
    <property type="entry name" value="P-loop_NTPase"/>
</dbReference>
<evidence type="ECO:0000313" key="6">
    <source>
        <dbReference type="Proteomes" id="UP001303889"/>
    </source>
</evidence>
<dbReference type="InterPro" id="IPR029498">
    <property type="entry name" value="HeLo_dom"/>
</dbReference>
<reference evidence="5" key="1">
    <citation type="journal article" date="2023" name="Mol. Phylogenet. Evol.">
        <title>Genome-scale phylogeny and comparative genomics of the fungal order Sordariales.</title>
        <authorList>
            <person name="Hensen N."/>
            <person name="Bonometti L."/>
            <person name="Westerberg I."/>
            <person name="Brannstrom I.O."/>
            <person name="Guillou S."/>
            <person name="Cros-Aarteil S."/>
            <person name="Calhoun S."/>
            <person name="Haridas S."/>
            <person name="Kuo A."/>
            <person name="Mondo S."/>
            <person name="Pangilinan J."/>
            <person name="Riley R."/>
            <person name="LaButti K."/>
            <person name="Andreopoulos B."/>
            <person name="Lipzen A."/>
            <person name="Chen C."/>
            <person name="Yan M."/>
            <person name="Daum C."/>
            <person name="Ng V."/>
            <person name="Clum A."/>
            <person name="Steindorff A."/>
            <person name="Ohm R.A."/>
            <person name="Martin F."/>
            <person name="Silar P."/>
            <person name="Natvig D.O."/>
            <person name="Lalanne C."/>
            <person name="Gautier V."/>
            <person name="Ament-Velasquez S.L."/>
            <person name="Kruys A."/>
            <person name="Hutchinson M.I."/>
            <person name="Powell A.J."/>
            <person name="Barry K."/>
            <person name="Miller A.N."/>
            <person name="Grigoriev I.V."/>
            <person name="Debuchy R."/>
            <person name="Gladieux P."/>
            <person name="Hiltunen Thoren M."/>
            <person name="Johannesson H."/>
        </authorList>
    </citation>
    <scope>NUCLEOTIDE SEQUENCE</scope>
    <source>
        <strain evidence="5">CBS 103.79</strain>
    </source>
</reference>
<sequence length="793" mass="86870">MHGSCDSRCLQDPATGQAVEKVLNTTRKLADESGDIRNRYGLRPPQQYEQVTSGDATGICHPRMTRRPASTSSPLAKIRWIATDRDKLERLVSDLSYFISKPKELVPVADGPKSLVSMAAEDIGDVDSFAKLRMLLSSDFHLQHATGPESHLVEAARTSFETHIDDRKNFINPAHSETLQWAFRPPAAGQRWAGIPDWLRSRSGLYWVSGKAGCGKSTLMKHMYHHEATKELLSQWAAGSPLITGCFFFWYLGTPEQKTYEGLTRTLLHHILDSDSSLIPQLLPESVERDVTESDSNASLTLPTFAETQAAFERLSRTPVKACLFIDGLDEYSGGFQGGISFVKSLCRHPNIKVVVSSRPEPDFADAFVGKPMLRMQDLTKPDIGRYVLDTAGHHPYLNSLIQRTETQVRAKELLVGLIDKANGIFLWIVLACRLPELERRVTELREELGAMFPYMLRKFLRICHEVVSNKAITGAGHSDNLMGCARLPAQALLFPACLNGRYGGLLEIQWDVEPLVAVLWNPSSAPRSSSSPGPWPSSSTATRPGPWTACASRRGSSTPPSLTSSLPGASTRAAGFCRPPTRSGPCIPLPPHVVGGSPADTPPDMLTLVLAMELGLASFAAHYAAAHPRVSLARLPSRFPLLYHAIKQRFLCDIAGYQFDSLGQDPAMIRYLLAAGSWAGWGGAVTTTTPWDVWTDGGWACGGSNAALYMPLTEAFVDSGTVDEGWAARAAEDLDSMRAFRANLVGFEASGAGLSEAEARDLKQRGQRIWDKLFDTAAEADDSRSAKRRRLK</sequence>
<accession>A0AAN6RW45</accession>
<dbReference type="Pfam" id="PF24883">
    <property type="entry name" value="NPHP3_N"/>
    <property type="match status" value="1"/>
</dbReference>